<dbReference type="SUPFAM" id="SSF47323">
    <property type="entry name" value="Anticodon-binding domain of a subclass of class I aminoacyl-tRNA synthetases"/>
    <property type="match status" value="1"/>
</dbReference>
<accession>A0A915CWW8</accession>
<evidence type="ECO:0000313" key="11">
    <source>
        <dbReference type="WBParaSite" id="jg13200"/>
    </source>
</evidence>
<evidence type="ECO:0000259" key="9">
    <source>
        <dbReference type="Pfam" id="PF01406"/>
    </source>
</evidence>
<dbReference type="Gene3D" id="3.40.50.620">
    <property type="entry name" value="HUPs"/>
    <property type="match status" value="2"/>
</dbReference>
<dbReference type="PRINTS" id="PR00983">
    <property type="entry name" value="TRNASYNTHCYS"/>
</dbReference>
<evidence type="ECO:0000256" key="6">
    <source>
        <dbReference type="ARBA" id="ARBA00022840"/>
    </source>
</evidence>
<name>A0A915CWW8_9BILA</name>
<feature type="domain" description="tRNA synthetases class I catalytic" evidence="9">
    <location>
        <begin position="133"/>
        <end position="466"/>
    </location>
</feature>
<evidence type="ECO:0000256" key="7">
    <source>
        <dbReference type="ARBA" id="ARBA00039362"/>
    </source>
</evidence>
<organism evidence="10 11">
    <name type="scientific">Ditylenchus dipsaci</name>
    <dbReference type="NCBI Taxonomy" id="166011"/>
    <lineage>
        <taxon>Eukaryota</taxon>
        <taxon>Metazoa</taxon>
        <taxon>Ecdysozoa</taxon>
        <taxon>Nematoda</taxon>
        <taxon>Chromadorea</taxon>
        <taxon>Rhabditida</taxon>
        <taxon>Tylenchina</taxon>
        <taxon>Tylenchomorpha</taxon>
        <taxon>Sphaerularioidea</taxon>
        <taxon>Anguinidae</taxon>
        <taxon>Anguininae</taxon>
        <taxon>Ditylenchus</taxon>
    </lineage>
</organism>
<dbReference type="SUPFAM" id="SSF52374">
    <property type="entry name" value="Nucleotidylyl transferase"/>
    <property type="match status" value="1"/>
</dbReference>
<dbReference type="GO" id="GO:0006423">
    <property type="term" value="P:cysteinyl-tRNA aminoacylation"/>
    <property type="evidence" value="ECO:0007669"/>
    <property type="project" value="TreeGrafter"/>
</dbReference>
<dbReference type="WBParaSite" id="jg13200">
    <property type="protein sequence ID" value="jg13200"/>
    <property type="gene ID" value="jg13200"/>
</dbReference>
<comment type="cofactor">
    <cofactor evidence="1">
        <name>Zn(2+)</name>
        <dbReference type="ChEBI" id="CHEBI:29105"/>
    </cofactor>
</comment>
<keyword evidence="2" id="KW-0436">Ligase</keyword>
<evidence type="ECO:0000313" key="10">
    <source>
        <dbReference type="Proteomes" id="UP000887574"/>
    </source>
</evidence>
<evidence type="ECO:0000256" key="8">
    <source>
        <dbReference type="SAM" id="MobiDB-lite"/>
    </source>
</evidence>
<evidence type="ECO:0000256" key="4">
    <source>
        <dbReference type="ARBA" id="ARBA00022741"/>
    </source>
</evidence>
<dbReference type="GO" id="GO:0005737">
    <property type="term" value="C:cytoplasm"/>
    <property type="evidence" value="ECO:0007669"/>
    <property type="project" value="TreeGrafter"/>
</dbReference>
<dbReference type="Pfam" id="PF01406">
    <property type="entry name" value="tRNA-synt_1e"/>
    <property type="match status" value="1"/>
</dbReference>
<keyword evidence="5" id="KW-0862">Zinc</keyword>
<dbReference type="InterPro" id="IPR024909">
    <property type="entry name" value="Cys-tRNA/MSH_ligase"/>
</dbReference>
<keyword evidence="6" id="KW-0067">ATP-binding</keyword>
<dbReference type="InterPro" id="IPR009080">
    <property type="entry name" value="tRNAsynth_Ia_anticodon-bd"/>
</dbReference>
<evidence type="ECO:0000256" key="2">
    <source>
        <dbReference type="ARBA" id="ARBA00022598"/>
    </source>
</evidence>
<evidence type="ECO:0000256" key="3">
    <source>
        <dbReference type="ARBA" id="ARBA00022723"/>
    </source>
</evidence>
<keyword evidence="10" id="KW-1185">Reference proteome</keyword>
<protein>
    <recommendedName>
        <fullName evidence="7">Cysteine--tRNA ligase, cytoplasmic</fullName>
    </recommendedName>
</protein>
<evidence type="ECO:0000256" key="5">
    <source>
        <dbReference type="ARBA" id="ARBA00022833"/>
    </source>
</evidence>
<dbReference type="AlphaFoldDB" id="A0A915CWW8"/>
<proteinExistence type="predicted"/>
<dbReference type="PANTHER" id="PTHR10890">
    <property type="entry name" value="CYSTEINYL-TRNA SYNTHETASE"/>
    <property type="match status" value="1"/>
</dbReference>
<keyword evidence="3" id="KW-0479">Metal-binding</keyword>
<feature type="region of interest" description="Disordered" evidence="8">
    <location>
        <begin position="768"/>
        <end position="798"/>
    </location>
</feature>
<dbReference type="InterPro" id="IPR014729">
    <property type="entry name" value="Rossmann-like_a/b/a_fold"/>
</dbReference>
<dbReference type="InterPro" id="IPR032678">
    <property type="entry name" value="tRNA-synt_1_cat_dom"/>
</dbReference>
<sequence length="798" mass="90924">MFFGYSVNLLLVKSFAFSGKPVIAARFLGSFSSLRSVHQNLIGLDRFSGTLVISVANFGSRPVEKKFDYRRKFFIYRNTSTDIMASKPTSSSAANVEGGYAKRAQAKWTPHTNGNKNPQLHLYNSLTRNKDVFEPINGNQVKFYICGPTVYDAAHMGHARAYLSFDILRRVLSNYFNYDVLYVMNITDIDDKIIKRARQNFLYDEYVLMHGKNFNRVAKDAVEALKIFKTKVGTETDADKKKMLDEMAEKAHTAITKVESDLSSLDSELNNSETIGRGAYEILSNTKDIISEWLDNELGSTVKEHSVFSKLARKFENDFLQDMTTLNVLPPDVLTRVGEYVPEIIQYVEGIINNGYAYPTSEGSVYFDTAAFEASPKHYYAKLVYEAFGDQESADKHLKESEGELSLGADKLQEKKSPSDFALWKSSKEGEPFWSSPWGNGRPGWHIECSAMSTAVLGDKLDIHAGVLISSFLIMTMKSLSVRPSSTVLIGSITSCIVDALKTYTSRQLRILFLMHTWTDVLDYSINTMERVVQFENFCNEFFLTVKDYIRKHLTSCSDESDYYKKYSKEELHVLAQFQKLKCGIHAALCDSIDTRTVVEKMREIISLSNVYIRDKEMAGVLPNCSLLKNIAEYISSLLRMFGAIPENYPLGFPTDQNGNSTEDREELIMPYLYALSDFRKNVRVMAKEHKNINILEECDNLRDKVLPQLGVRLEDRSFDETCVKLVDREILIKEMEQKLKLAQDKEAEKVRKQKQKEEQEVAKKLKQELKQKQRDQQAAKQKSKDIESSSTTVKPNS</sequence>
<feature type="compositionally biased region" description="Polar residues" evidence="8">
    <location>
        <begin position="789"/>
        <end position="798"/>
    </location>
</feature>
<dbReference type="GO" id="GO:0004817">
    <property type="term" value="F:cysteine-tRNA ligase activity"/>
    <property type="evidence" value="ECO:0007669"/>
    <property type="project" value="TreeGrafter"/>
</dbReference>
<dbReference type="GO" id="GO:0046872">
    <property type="term" value="F:metal ion binding"/>
    <property type="evidence" value="ECO:0007669"/>
    <property type="project" value="UniProtKB-KW"/>
</dbReference>
<feature type="compositionally biased region" description="Basic and acidic residues" evidence="8">
    <location>
        <begin position="768"/>
        <end position="788"/>
    </location>
</feature>
<dbReference type="Proteomes" id="UP000887574">
    <property type="component" value="Unplaced"/>
</dbReference>
<evidence type="ECO:0000256" key="1">
    <source>
        <dbReference type="ARBA" id="ARBA00001947"/>
    </source>
</evidence>
<keyword evidence="4" id="KW-0547">Nucleotide-binding</keyword>
<dbReference type="GO" id="GO:0005524">
    <property type="term" value="F:ATP binding"/>
    <property type="evidence" value="ECO:0007669"/>
    <property type="project" value="UniProtKB-KW"/>
</dbReference>
<dbReference type="PANTHER" id="PTHR10890:SF3">
    <property type="entry name" value="CYSTEINE--TRNA LIGASE, CYTOPLASMIC"/>
    <property type="match status" value="1"/>
</dbReference>
<reference evidence="11" key="1">
    <citation type="submission" date="2022-11" db="UniProtKB">
        <authorList>
            <consortium name="WormBaseParasite"/>
        </authorList>
    </citation>
    <scope>IDENTIFICATION</scope>
</reference>